<proteinExistence type="predicted"/>
<dbReference type="Proteomes" id="UP001156484">
    <property type="component" value="Chromosome"/>
</dbReference>
<name>A0ACD4DK84_9NOCA</name>
<evidence type="ECO:0000313" key="1">
    <source>
        <dbReference type="EMBL" id="UYP20404.1"/>
    </source>
</evidence>
<accession>A0ACD4DK84</accession>
<reference evidence="1" key="1">
    <citation type="submission" date="2022-10" db="EMBL/GenBank/DDBJ databases">
        <title>Rhodococcus ferula Z13 complete genome.</title>
        <authorList>
            <person name="Long X."/>
            <person name="Zang M."/>
        </authorList>
    </citation>
    <scope>NUCLEOTIDE SEQUENCE</scope>
    <source>
        <strain evidence="1">Z13</strain>
    </source>
</reference>
<dbReference type="EMBL" id="CP107551">
    <property type="protein sequence ID" value="UYP20404.1"/>
    <property type="molecule type" value="Genomic_DNA"/>
</dbReference>
<gene>
    <name evidence="1" type="ORF">OED52_07740</name>
</gene>
<keyword evidence="2" id="KW-1185">Reference proteome</keyword>
<sequence length="370" mass="39542">MIVRDLPQYARGSEILKKMLVNALGVLSTPHHPDRYLELADPLLATSANRARITDVDRTATGSVTLTVQPARPCRPVPGQSVPVSVRIDGVRHVRYFSPTLLTTGRAPRLRFTVGLTPDGLVSRHLHENTAVGDVVELGEPTGEFVLPHPRPRRLLFVAAGSGLTPVLSMLTGLAAEGYDGAATLLYYTRTPAHVPRRAELDALAQQPNIEIAHAHTRSEGGLLTGRFDRAHLASVAPWYAGTPVYVCGPADLLDAVRAVYADNGSDELVHTERFVLPTATVPPGTAEGCTSFTSSGIVADNTGETLLEQAERAGLNPEHGCRMGICHSCTAVRLSGCTRDVRTGELDSEPGRRIQVCVNAPVGDVAVEL</sequence>
<organism evidence="1 2">
    <name type="scientific">Rhodococcus sacchari</name>
    <dbReference type="NCBI Taxonomy" id="2962047"/>
    <lineage>
        <taxon>Bacteria</taxon>
        <taxon>Bacillati</taxon>
        <taxon>Actinomycetota</taxon>
        <taxon>Actinomycetes</taxon>
        <taxon>Mycobacteriales</taxon>
        <taxon>Nocardiaceae</taxon>
        <taxon>Rhodococcus</taxon>
    </lineage>
</organism>
<evidence type="ECO:0000313" key="2">
    <source>
        <dbReference type="Proteomes" id="UP001156484"/>
    </source>
</evidence>
<protein>
    <submittedName>
        <fullName evidence="1">FAD-binding oxidoreductase</fullName>
    </submittedName>
</protein>